<accession>A0A2S6HEH1</accession>
<keyword evidence="8" id="KW-1185">Reference proteome</keyword>
<dbReference type="PANTHER" id="PTHR30290">
    <property type="entry name" value="PERIPLASMIC BINDING COMPONENT OF ABC TRANSPORTER"/>
    <property type="match status" value="1"/>
</dbReference>
<feature type="signal peptide" evidence="5">
    <location>
        <begin position="1"/>
        <end position="25"/>
    </location>
</feature>
<dbReference type="InterPro" id="IPR039424">
    <property type="entry name" value="SBP_5"/>
</dbReference>
<evidence type="ECO:0000256" key="4">
    <source>
        <dbReference type="ARBA" id="ARBA00022729"/>
    </source>
</evidence>
<evidence type="ECO:0000256" key="2">
    <source>
        <dbReference type="ARBA" id="ARBA00005695"/>
    </source>
</evidence>
<evidence type="ECO:0000313" key="8">
    <source>
        <dbReference type="Proteomes" id="UP000237749"/>
    </source>
</evidence>
<reference evidence="7 8" key="1">
    <citation type="submission" date="2018-02" db="EMBL/GenBank/DDBJ databases">
        <title>Genomic Encyclopedia of Archaeal and Bacterial Type Strains, Phase II (KMG-II): from individual species to whole genera.</title>
        <authorList>
            <person name="Goeker M."/>
        </authorList>
    </citation>
    <scope>NUCLEOTIDE SEQUENCE [LARGE SCALE GENOMIC DNA]</scope>
    <source>
        <strain evidence="7 8">DSM 3808</strain>
    </source>
</reference>
<dbReference type="SUPFAM" id="SSF53850">
    <property type="entry name" value="Periplasmic binding protein-like II"/>
    <property type="match status" value="1"/>
</dbReference>
<dbReference type="Gene3D" id="3.90.76.10">
    <property type="entry name" value="Dipeptide-binding Protein, Domain 1"/>
    <property type="match status" value="1"/>
</dbReference>
<dbReference type="Gene3D" id="3.40.190.10">
    <property type="entry name" value="Periplasmic binding protein-like II"/>
    <property type="match status" value="1"/>
</dbReference>
<keyword evidence="3" id="KW-0813">Transport</keyword>
<dbReference type="PROSITE" id="PS51257">
    <property type="entry name" value="PROKAR_LIPOPROTEIN"/>
    <property type="match status" value="1"/>
</dbReference>
<dbReference type="GO" id="GO:0030288">
    <property type="term" value="C:outer membrane-bounded periplasmic space"/>
    <property type="evidence" value="ECO:0007669"/>
    <property type="project" value="UniProtKB-ARBA"/>
</dbReference>
<evidence type="ECO:0000256" key="1">
    <source>
        <dbReference type="ARBA" id="ARBA00004196"/>
    </source>
</evidence>
<name>A0A2S6HEH1_9FIRM</name>
<comment type="similarity">
    <text evidence="2">Belongs to the bacterial solute-binding protein 5 family.</text>
</comment>
<organism evidence="7 8">
    <name type="scientific">Lacrimispora xylanisolvens</name>
    <dbReference type="NCBI Taxonomy" id="384636"/>
    <lineage>
        <taxon>Bacteria</taxon>
        <taxon>Bacillati</taxon>
        <taxon>Bacillota</taxon>
        <taxon>Clostridia</taxon>
        <taxon>Lachnospirales</taxon>
        <taxon>Lachnospiraceae</taxon>
        <taxon>Lacrimispora</taxon>
    </lineage>
</organism>
<dbReference type="GO" id="GO:0015833">
    <property type="term" value="P:peptide transport"/>
    <property type="evidence" value="ECO:0007669"/>
    <property type="project" value="TreeGrafter"/>
</dbReference>
<protein>
    <submittedName>
        <fullName evidence="7">Oligopeptide transport system substrate-binding protein</fullName>
    </submittedName>
</protein>
<dbReference type="FunFam" id="3.90.76.10:FF:000001">
    <property type="entry name" value="Oligopeptide ABC transporter substrate-binding protein"/>
    <property type="match status" value="1"/>
</dbReference>
<keyword evidence="4 5" id="KW-0732">Signal</keyword>
<dbReference type="AlphaFoldDB" id="A0A2S6HEH1"/>
<comment type="subcellular location">
    <subcellularLocation>
        <location evidence="1">Cell envelope</location>
    </subcellularLocation>
</comment>
<dbReference type="CDD" id="cd08504">
    <property type="entry name" value="PBP2_OppA"/>
    <property type="match status" value="1"/>
</dbReference>
<evidence type="ECO:0000313" key="7">
    <source>
        <dbReference type="EMBL" id="PPK75894.1"/>
    </source>
</evidence>
<dbReference type="GO" id="GO:0043190">
    <property type="term" value="C:ATP-binding cassette (ABC) transporter complex"/>
    <property type="evidence" value="ECO:0007669"/>
    <property type="project" value="InterPro"/>
</dbReference>
<dbReference type="Gene3D" id="3.10.105.10">
    <property type="entry name" value="Dipeptide-binding Protein, Domain 3"/>
    <property type="match status" value="1"/>
</dbReference>
<dbReference type="GO" id="GO:1904680">
    <property type="term" value="F:peptide transmembrane transporter activity"/>
    <property type="evidence" value="ECO:0007669"/>
    <property type="project" value="TreeGrafter"/>
</dbReference>
<dbReference type="PIRSF" id="PIRSF002741">
    <property type="entry name" value="MppA"/>
    <property type="match status" value="1"/>
</dbReference>
<dbReference type="Proteomes" id="UP000237749">
    <property type="component" value="Unassembled WGS sequence"/>
</dbReference>
<sequence length="560" mass="61330">MKKAMKKMVSLGISGLMVWSLTACGNSKPAAPVSGTTQAAAETKAAEAAKANALNVHIDVEVASMDPQIATDGTSFEVIADTTDGLYELDADGNPVPALAESVDKSADGLTLTYHLRDAKWSNGTPVTAKDFVFAWRRAVNPVTASEYAFIVGIAGIKNADAVSSGEKPLEELGVTAVDDKTLKVELDVPVPFFESLMAFPTFYPVNEEFFTKCGDQYASTPDTLLSNGPFKITAYEPAATTITLEKNPDYWDAGKVKLDGINYQVIKDSQQAMLAYQNGDLDLVTLSGEQVEQFQADPEFKNIMAGYLWYISPNTKVAGLENLNLRKALSLCFDKEAVCKNILKDGSIPAYFAVPTLLATGPDGKDYREDAGSNYFKTDKAEALKYWEEAKKELGVESLTYTMIVEDTESAINVAQFLQSEIQTTLPGITINLEQMPKKNRVERMQEGTFELGLTRWGPDYADPMTYLDMWITDSPNNYGFWSNAEYDSIIQSAKKGDLALDPAARWKALIGAEKIVCDNAVILPVYQKGNAVMQKTGVEGVEFHSIAINRYFKNTTKK</sequence>
<dbReference type="Pfam" id="PF00496">
    <property type="entry name" value="SBP_bac_5"/>
    <property type="match status" value="1"/>
</dbReference>
<dbReference type="PANTHER" id="PTHR30290:SF10">
    <property type="entry name" value="PERIPLASMIC OLIGOPEPTIDE-BINDING PROTEIN-RELATED"/>
    <property type="match status" value="1"/>
</dbReference>
<evidence type="ECO:0000259" key="6">
    <source>
        <dbReference type="Pfam" id="PF00496"/>
    </source>
</evidence>
<dbReference type="InterPro" id="IPR030678">
    <property type="entry name" value="Peptide/Ni-bd"/>
</dbReference>
<evidence type="ECO:0000256" key="5">
    <source>
        <dbReference type="SAM" id="SignalP"/>
    </source>
</evidence>
<dbReference type="InterPro" id="IPR000914">
    <property type="entry name" value="SBP_5_dom"/>
</dbReference>
<comment type="caution">
    <text evidence="7">The sequence shown here is derived from an EMBL/GenBank/DDBJ whole genome shotgun (WGS) entry which is preliminary data.</text>
</comment>
<gene>
    <name evidence="7" type="ORF">BXY41_11964</name>
</gene>
<proteinExistence type="inferred from homology"/>
<dbReference type="FunFam" id="3.10.105.10:FF:000001">
    <property type="entry name" value="Oligopeptide ABC transporter, oligopeptide-binding protein"/>
    <property type="match status" value="1"/>
</dbReference>
<feature type="domain" description="Solute-binding protein family 5" evidence="6">
    <location>
        <begin position="94"/>
        <end position="479"/>
    </location>
</feature>
<dbReference type="RefSeq" id="WP_104439643.1">
    <property type="nucleotide sequence ID" value="NZ_PTJA01000019.1"/>
</dbReference>
<dbReference type="EMBL" id="PTJA01000019">
    <property type="protein sequence ID" value="PPK75894.1"/>
    <property type="molecule type" value="Genomic_DNA"/>
</dbReference>
<feature type="chain" id="PRO_5039034586" evidence="5">
    <location>
        <begin position="26"/>
        <end position="560"/>
    </location>
</feature>
<evidence type="ECO:0000256" key="3">
    <source>
        <dbReference type="ARBA" id="ARBA00022448"/>
    </source>
</evidence>
<dbReference type="OrthoDB" id="9772924at2"/>